<gene>
    <name evidence="1" type="ORF">C4541_00435</name>
</gene>
<protein>
    <submittedName>
        <fullName evidence="1">PEP-CTERM sorting domain-containing protein</fullName>
    </submittedName>
</protein>
<name>A0A3A4R6M0_9BACT</name>
<dbReference type="Proteomes" id="UP000266426">
    <property type="component" value="Unassembled WGS sequence"/>
</dbReference>
<evidence type="ECO:0000313" key="1">
    <source>
        <dbReference type="EMBL" id="RJP62035.1"/>
    </source>
</evidence>
<dbReference type="EMBL" id="QZJZ01000005">
    <property type="protein sequence ID" value="RJP62035.1"/>
    <property type="molecule type" value="Genomic_DNA"/>
</dbReference>
<dbReference type="NCBIfam" id="TIGR02595">
    <property type="entry name" value="PEP_CTERM"/>
    <property type="match status" value="1"/>
</dbReference>
<proteinExistence type="predicted"/>
<sequence length="47" mass="5050">METAHSAGRVSLSYVELIRHGVEPIPEPATVVLILAGITGLVRRKLV</sequence>
<reference evidence="1 2" key="1">
    <citation type="journal article" date="2017" name="ISME J.">
        <title>Energy and carbon metabolisms in a deep terrestrial subsurface fluid microbial community.</title>
        <authorList>
            <person name="Momper L."/>
            <person name="Jungbluth S.P."/>
            <person name="Lee M.D."/>
            <person name="Amend J.P."/>
        </authorList>
    </citation>
    <scope>NUCLEOTIDE SEQUENCE [LARGE SCALE GENOMIC DNA]</scope>
    <source>
        <strain evidence="1">SURF_26</strain>
    </source>
</reference>
<organism evidence="1 2">
    <name type="scientific">Candidatus Auribacter fodinae</name>
    <dbReference type="NCBI Taxonomy" id="2093366"/>
    <lineage>
        <taxon>Bacteria</taxon>
        <taxon>Pseudomonadati</taxon>
        <taxon>Candidatus Auribacterota</taxon>
        <taxon>Candidatus Auribacteria</taxon>
        <taxon>Candidatus Auribacterales</taxon>
        <taxon>Candidatus Auribacteraceae</taxon>
        <taxon>Candidatus Auribacter</taxon>
    </lineage>
</organism>
<comment type="caution">
    <text evidence="1">The sequence shown here is derived from an EMBL/GenBank/DDBJ whole genome shotgun (WGS) entry which is preliminary data.</text>
</comment>
<dbReference type="InterPro" id="IPR013424">
    <property type="entry name" value="Ice-binding_C"/>
</dbReference>
<accession>A0A3A4R6M0</accession>
<evidence type="ECO:0000313" key="2">
    <source>
        <dbReference type="Proteomes" id="UP000266426"/>
    </source>
</evidence>
<dbReference type="AlphaFoldDB" id="A0A3A4R6M0"/>